<name>Q6HMN6_BACHK</name>
<proteinExistence type="predicted"/>
<sequence length="368" mass="43042">MNRRLTTMKGNKGEWSEIYTFLKLLGEGALYAGDENLEKIEDVYYPLVSIVREENDQKYFYEHDSSIKVIDEHNNILLELEKEDFIQKSYELLESLKAVKGRSFEFHTIESFLNSIHIAKLKSDSSNKRDITLKVHDLTTNTKPILGFSIKSRIGGSPTLLNSGESTNFIYKICTNHSSTPFNDIMENVNRINTRSKIKDRVKYLIENGYGLEFIRIESENFQLNLQLIDSSLPYILSKAIMYYYNGQGVLLRDLINLLEIENPMLFNQGRNHRFYEYKIKNFLTDVALGMTPQKEWNGHYDATGGYIIVKEDGEIVCYHIYNRLQFQEYLINHTLLDTPSSSRYKFGEVYLDNNELYLKLNLQIRFK</sequence>
<dbReference type="GO" id="GO:0009036">
    <property type="term" value="F:type II site-specific deoxyribonuclease activity"/>
    <property type="evidence" value="ECO:0007669"/>
    <property type="project" value="UniProtKB-EC"/>
</dbReference>
<dbReference type="EMBL" id="AE017355">
    <property type="protein sequence ID" value="AAT59201.1"/>
    <property type="molecule type" value="Genomic_DNA"/>
</dbReference>
<dbReference type="Proteomes" id="UP000001301">
    <property type="component" value="Chromosome"/>
</dbReference>
<dbReference type="AlphaFoldDB" id="Q6HMN6"/>
<keyword evidence="1" id="KW-0378">Hydrolase</keyword>
<dbReference type="Pfam" id="PF09561">
    <property type="entry name" value="RE_HpaII"/>
    <property type="match status" value="1"/>
</dbReference>
<evidence type="ECO:0000313" key="1">
    <source>
        <dbReference type="EMBL" id="AAT59201.1"/>
    </source>
</evidence>
<accession>Q6HMN6</accession>
<dbReference type="KEGG" id="btk:BT9727_0842"/>
<gene>
    <name evidence="1" type="ordered locus">BT9727_0842</name>
</gene>
<dbReference type="PATRIC" id="fig|281309.8.peg.882"/>
<dbReference type="HOGENOM" id="CLU_064503_0_0_9"/>
<dbReference type="EC" id="3.1.21.4" evidence="1"/>
<dbReference type="InterPro" id="IPR019062">
    <property type="entry name" value="Restrct_endonuc_II_HpaII"/>
</dbReference>
<protein>
    <submittedName>
        <fullName evidence="1">Type II restriction enzyme HpaII (Endonuclease HpaII)</fullName>
        <ecNumber evidence="1">3.1.21.4</ecNumber>
    </submittedName>
</protein>
<reference evidence="1 2" key="1">
    <citation type="journal article" date="2006" name="J. Bacteriol.">
        <title>Pathogenomic sequence analysis of Bacillus cereus and Bacillus thuringiensis isolates closely related to Bacillus anthracis.</title>
        <authorList>
            <person name="Han C.S."/>
            <person name="Xie G."/>
            <person name="Challacombe J.F."/>
            <person name="Altherr M.R."/>
            <person name="Bhotika S.S."/>
            <person name="Brown N."/>
            <person name="Bruce D."/>
            <person name="Campbell C.S."/>
            <person name="Campbell M.L."/>
            <person name="Chen J."/>
            <person name="Chertkov O."/>
            <person name="Cleland C."/>
            <person name="Dimitrijevic M."/>
            <person name="Doggett N.A."/>
            <person name="Fawcett J.J."/>
            <person name="Glavina T."/>
            <person name="Goodwin L.A."/>
            <person name="Green L.D."/>
            <person name="Hill K.K."/>
            <person name="Hitchcock P."/>
            <person name="Jackson P.J."/>
            <person name="Keim P."/>
            <person name="Kewalramani A.R."/>
            <person name="Longmire J."/>
            <person name="Lucas S."/>
            <person name="Malfatti S."/>
            <person name="McMurry K."/>
            <person name="Meincke L.J."/>
            <person name="Misra M."/>
            <person name="Moseman B.L."/>
            <person name="Mundt M."/>
            <person name="Munk A.C."/>
            <person name="Okinaka R.T."/>
            <person name="Parson-Quintana B."/>
            <person name="Reilly L.P."/>
            <person name="Richardson P."/>
            <person name="Robinson D.L."/>
            <person name="Rubin E."/>
            <person name="Saunders E."/>
            <person name="Tapia R."/>
            <person name="Tesmer J.G."/>
            <person name="Thayer N."/>
            <person name="Thompson L.S."/>
            <person name="Tice H."/>
            <person name="Ticknor L.O."/>
            <person name="Wills P.L."/>
            <person name="Brettin T.S."/>
            <person name="Gilna P."/>
        </authorList>
    </citation>
    <scope>NUCLEOTIDE SEQUENCE [LARGE SCALE GENOMIC DNA]</scope>
    <source>
        <strain evidence="1 2">97-27</strain>
    </source>
</reference>
<dbReference type="REBASE" id="9545">
    <property type="entry name" value="BthKORF840P"/>
</dbReference>
<organism evidence="1 2">
    <name type="scientific">Bacillus thuringiensis subsp. konkukian (strain 97-27)</name>
    <dbReference type="NCBI Taxonomy" id="281309"/>
    <lineage>
        <taxon>Bacteria</taxon>
        <taxon>Bacillati</taxon>
        <taxon>Bacillota</taxon>
        <taxon>Bacilli</taxon>
        <taxon>Bacillales</taxon>
        <taxon>Bacillaceae</taxon>
        <taxon>Bacillus</taxon>
        <taxon>Bacillus cereus group</taxon>
    </lineage>
</organism>
<evidence type="ECO:0000313" key="2">
    <source>
        <dbReference type="Proteomes" id="UP000001301"/>
    </source>
</evidence>